<dbReference type="STRING" id="927083.DB32_002412"/>
<sequence length="736" mass="71986">MLGAPSVAGAQASILPCGGTETLLDPLFSELDDGSRQVDLAPVFTAARPVTIAGSSYTSMFVNVNGNVTFGGALSTYTPTAVPGLTRLTLAPFFADVDLRGRSGEANPGDVRYCVDPAANRVTVTWANTVHYDAVNAATSYARVNTFQLVLSPAEVCGEAGIIVEFRYAALSWHAGTASGAAADGRCTAATVMSGTCRPAVAGIDYGDTRTAAQLPGSLTLAVTETLLTQSNVGTPGVWRIRANPTVIPSCGNGRVEGGCEQCDASGESATCDVDCTLAACGDGVRNAAAGEACDTGGATPTCDADCTAVACGDGRLNTAAGEGCDDGNTTGGDGCSPLCQLEECGNSVVDAGETCDAGATTATCDDDCTAVVCGDGELNTVAGETCDPGTETATCDANCTAVACGDGHTNATAGEGCDDGNTTAGDGCSPICGVEVCGNTIVDFGEDCDSGGIDTATCDADCSAATCGDGTRNTVAGEGCDDGDTDAGDGCSPTCQLEACGNSVVDFGEDCDDGAESATCDADCTAVACGDGTRNATASEACDDGNTTAGDGCSDACAIEACGNSVIDAGERCDDGAETATCNADCTTASCGDAILNVTAGETCDDGAATTTCDADCTAVVCGDGALNDAASEACDDGNTSDGDGCSATCTVEVVPDAGTESDAGVGSDASIGADAGVPDDAAMSGRDGGSARDGGSEGGASGGGCSCRTGGRTSSTGAFAMLIALGFVLARRRR</sequence>
<dbReference type="EMBL" id="CP011125">
    <property type="protein sequence ID" value="AKF05263.1"/>
    <property type="molecule type" value="Genomic_DNA"/>
</dbReference>
<gene>
    <name evidence="7" type="ORF">DB32_002412</name>
</gene>
<dbReference type="KEGG" id="samy:DB32_002412"/>
<keyword evidence="3" id="KW-1015">Disulfide bond</keyword>
<dbReference type="GO" id="GO:0005615">
    <property type="term" value="C:extracellular space"/>
    <property type="evidence" value="ECO:0007669"/>
    <property type="project" value="TreeGrafter"/>
</dbReference>
<feature type="compositionally biased region" description="Gly residues" evidence="4">
    <location>
        <begin position="688"/>
        <end position="707"/>
    </location>
</feature>
<keyword evidence="5" id="KW-0812">Transmembrane</keyword>
<feature type="transmembrane region" description="Helical" evidence="5">
    <location>
        <begin position="715"/>
        <end position="732"/>
    </location>
</feature>
<dbReference type="Pfam" id="PF06119">
    <property type="entry name" value="NIDO"/>
    <property type="match status" value="1"/>
</dbReference>
<evidence type="ECO:0000256" key="2">
    <source>
        <dbReference type="ARBA" id="ARBA00022737"/>
    </source>
</evidence>
<dbReference type="PANTHER" id="PTHR46130:SF3">
    <property type="entry name" value="CHROMOSOME UNDETERMINED SCAFFOLD_33, WHOLE GENOME SHOTGUN SEQUENCE"/>
    <property type="match status" value="1"/>
</dbReference>
<dbReference type="InterPro" id="IPR024038">
    <property type="entry name" value="MYXO-CTERM"/>
</dbReference>
<dbReference type="NCBIfam" id="TIGR03901">
    <property type="entry name" value="MYXO-CTERM"/>
    <property type="match status" value="1"/>
</dbReference>
<name>A0A0F6YHN4_9BACT</name>
<reference evidence="7 8" key="1">
    <citation type="submission" date="2015-03" db="EMBL/GenBank/DDBJ databases">
        <title>Genome assembly of Sandaracinus amylolyticus DSM 53668.</title>
        <authorList>
            <person name="Sharma G."/>
            <person name="Subramanian S."/>
        </authorList>
    </citation>
    <scope>NUCLEOTIDE SEQUENCE [LARGE SCALE GENOMIC DNA]</scope>
    <source>
        <strain evidence="7 8">DSM 53668</strain>
    </source>
</reference>
<keyword evidence="8" id="KW-1185">Reference proteome</keyword>
<keyword evidence="5" id="KW-1133">Transmembrane helix</keyword>
<dbReference type="GO" id="GO:0004222">
    <property type="term" value="F:metalloendopeptidase activity"/>
    <property type="evidence" value="ECO:0007669"/>
    <property type="project" value="TreeGrafter"/>
</dbReference>
<evidence type="ECO:0000256" key="3">
    <source>
        <dbReference type="ARBA" id="ARBA00023157"/>
    </source>
</evidence>
<evidence type="ECO:0000313" key="8">
    <source>
        <dbReference type="Proteomes" id="UP000034883"/>
    </source>
</evidence>
<evidence type="ECO:0000259" key="6">
    <source>
        <dbReference type="Pfam" id="PF06119"/>
    </source>
</evidence>
<organism evidence="7 8">
    <name type="scientific">Sandaracinus amylolyticus</name>
    <dbReference type="NCBI Taxonomy" id="927083"/>
    <lineage>
        <taxon>Bacteria</taxon>
        <taxon>Pseudomonadati</taxon>
        <taxon>Myxococcota</taxon>
        <taxon>Polyangia</taxon>
        <taxon>Polyangiales</taxon>
        <taxon>Sandaracinaceae</taxon>
        <taxon>Sandaracinus</taxon>
    </lineage>
</organism>
<dbReference type="InterPro" id="IPR003886">
    <property type="entry name" value="NIDO_dom"/>
</dbReference>
<feature type="region of interest" description="Disordered" evidence="4">
    <location>
        <begin position="662"/>
        <end position="707"/>
    </location>
</feature>
<dbReference type="GO" id="GO:0006508">
    <property type="term" value="P:proteolysis"/>
    <property type="evidence" value="ECO:0007669"/>
    <property type="project" value="TreeGrafter"/>
</dbReference>
<proteinExistence type="predicted"/>
<keyword evidence="2" id="KW-0677">Repeat</keyword>
<evidence type="ECO:0000313" key="7">
    <source>
        <dbReference type="EMBL" id="AKF05263.1"/>
    </source>
</evidence>
<dbReference type="GO" id="GO:0007160">
    <property type="term" value="P:cell-matrix adhesion"/>
    <property type="evidence" value="ECO:0007669"/>
    <property type="project" value="InterPro"/>
</dbReference>
<dbReference type="InterPro" id="IPR043543">
    <property type="entry name" value="PAPPA/PAPPA2"/>
</dbReference>
<evidence type="ECO:0000256" key="5">
    <source>
        <dbReference type="SAM" id="Phobius"/>
    </source>
</evidence>
<evidence type="ECO:0000256" key="1">
    <source>
        <dbReference type="ARBA" id="ARBA00022729"/>
    </source>
</evidence>
<dbReference type="AlphaFoldDB" id="A0A0F6YHN4"/>
<dbReference type="Proteomes" id="UP000034883">
    <property type="component" value="Chromosome"/>
</dbReference>
<evidence type="ECO:0000256" key="4">
    <source>
        <dbReference type="SAM" id="MobiDB-lite"/>
    </source>
</evidence>
<accession>A0A0F6YHN4</accession>
<keyword evidence="5" id="KW-0472">Membrane</keyword>
<feature type="domain" description="NIDO" evidence="6">
    <location>
        <begin position="59"/>
        <end position="240"/>
    </location>
</feature>
<dbReference type="NCBIfam" id="TIGR02232">
    <property type="entry name" value="myxo_disulf_rpt"/>
    <property type="match status" value="5"/>
</dbReference>
<protein>
    <submittedName>
        <fullName evidence="7">Multiple EGF-like-domain protein 3</fullName>
    </submittedName>
</protein>
<dbReference type="InterPro" id="IPR011936">
    <property type="entry name" value="Myxo_disulph_rpt"/>
</dbReference>
<dbReference type="GO" id="GO:0007166">
    <property type="term" value="P:cell surface receptor signaling pathway"/>
    <property type="evidence" value="ECO:0007669"/>
    <property type="project" value="TreeGrafter"/>
</dbReference>
<dbReference type="PANTHER" id="PTHR46130">
    <property type="entry name" value="LAMGL DOMAIN-CONTAINING PROTEIN"/>
    <property type="match status" value="1"/>
</dbReference>
<keyword evidence="1" id="KW-0732">Signal</keyword>